<feature type="domain" description="UBA" evidence="2">
    <location>
        <begin position="358"/>
        <end position="398"/>
    </location>
</feature>
<dbReference type="InterPro" id="IPR000626">
    <property type="entry name" value="Ubiquitin-like_dom"/>
</dbReference>
<dbReference type="PROSITE" id="PS50053">
    <property type="entry name" value="UBIQUITIN_2"/>
    <property type="match status" value="1"/>
</dbReference>
<dbReference type="InterPro" id="IPR009060">
    <property type="entry name" value="UBA-like_sf"/>
</dbReference>
<dbReference type="SMART" id="SM00165">
    <property type="entry name" value="UBA"/>
    <property type="match status" value="3"/>
</dbReference>
<feature type="domain" description="UBA" evidence="2">
    <location>
        <begin position="431"/>
        <end position="471"/>
    </location>
</feature>
<keyword evidence="5" id="KW-1185">Reference proteome</keyword>
<dbReference type="InterPro" id="IPR039749">
    <property type="entry name" value="NUB1"/>
</dbReference>
<feature type="coiled-coil region" evidence="1">
    <location>
        <begin position="541"/>
        <end position="568"/>
    </location>
</feature>
<reference evidence="4" key="1">
    <citation type="submission" date="2022-01" db="EMBL/GenBank/DDBJ databases">
        <authorList>
            <person name="King R."/>
        </authorList>
    </citation>
    <scope>NUCLEOTIDE SEQUENCE</scope>
</reference>
<protein>
    <recommendedName>
        <fullName evidence="6">NEDD8 ultimate buster 1</fullName>
    </recommendedName>
</protein>
<dbReference type="SUPFAM" id="SSF54236">
    <property type="entry name" value="Ubiquitin-like"/>
    <property type="match status" value="1"/>
</dbReference>
<dbReference type="Gene3D" id="1.10.8.10">
    <property type="entry name" value="DNA helicase RuvA subunit, C-terminal domain"/>
    <property type="match status" value="3"/>
</dbReference>
<sequence length="597" mass="67864">MASNLVEKEDLLIQIRDKLRKDNIKLWLLPYYSETDGVSEANIINLSKTIGESLKSPPEQCRLIIKELQTNSLENLKQKTRFQESGLATLKIKIVDRGKPARMLIKELMLTCRGSDLKEIICQEISVAADMLKLICAGRVLNNSDPLAKQGVKHGQQILAIILTETPQQVEMQENQIKELETVKVDSQLLATDEQYIRLEDQVGNQIQIPPAEKTALIVAITLHEKGRSALKRQDFPTALIYFLEADQQFKNCNSSLLKFVDNYALLDLDVAWCYLCLQSFTQLPEAEARLRRCEQTFRQTYGTNMERLIALKGSSGSEACLLARLHLLQAVVLYHQNKRAESLSLLKSVQIELAHLKVDENCVAALEELGYTTAEARLGLRATKGDVNRAANYINENRQKRYEARKKALAQKILEKVRKKLGKCADGQQYVDPNFLNILVNMGYNKEIARIALKMSNNVISDSIQYIQENPTPGPSHSRSLEFRSLIEDLIPQLVEAGFDPRMAKIALQKHQGDIVRSAEELLANNGVVLGDLSQFDVHVESVEEIRKKRKEEKEKKEKAFERLKDDIPMVDDDHLDINLVQEEMFLNEYLSLLEK</sequence>
<proteinExistence type="predicted"/>
<organism evidence="4 5">
    <name type="scientific">Ceutorhynchus assimilis</name>
    <name type="common">cabbage seed weevil</name>
    <dbReference type="NCBI Taxonomy" id="467358"/>
    <lineage>
        <taxon>Eukaryota</taxon>
        <taxon>Metazoa</taxon>
        <taxon>Ecdysozoa</taxon>
        <taxon>Arthropoda</taxon>
        <taxon>Hexapoda</taxon>
        <taxon>Insecta</taxon>
        <taxon>Pterygota</taxon>
        <taxon>Neoptera</taxon>
        <taxon>Endopterygota</taxon>
        <taxon>Coleoptera</taxon>
        <taxon>Polyphaga</taxon>
        <taxon>Cucujiformia</taxon>
        <taxon>Curculionidae</taxon>
        <taxon>Ceutorhynchinae</taxon>
        <taxon>Ceutorhynchus</taxon>
    </lineage>
</organism>
<evidence type="ECO:0000313" key="5">
    <source>
        <dbReference type="Proteomes" id="UP001152799"/>
    </source>
</evidence>
<evidence type="ECO:0000259" key="2">
    <source>
        <dbReference type="PROSITE" id="PS50030"/>
    </source>
</evidence>
<dbReference type="CDD" id="cd14291">
    <property type="entry name" value="UBA1_NUB1_like"/>
    <property type="match status" value="1"/>
</dbReference>
<dbReference type="SUPFAM" id="SSF46934">
    <property type="entry name" value="UBA-like"/>
    <property type="match status" value="3"/>
</dbReference>
<dbReference type="InterPro" id="IPR015940">
    <property type="entry name" value="UBA"/>
</dbReference>
<dbReference type="Gene3D" id="3.10.20.90">
    <property type="entry name" value="Phosphatidylinositol 3-kinase Catalytic Subunit, Chain A, domain 1"/>
    <property type="match status" value="1"/>
</dbReference>
<comment type="caution">
    <text evidence="4">The sequence shown here is derived from an EMBL/GenBank/DDBJ whole genome shotgun (WGS) entry which is preliminary data.</text>
</comment>
<evidence type="ECO:0000256" key="1">
    <source>
        <dbReference type="SAM" id="Coils"/>
    </source>
</evidence>
<name>A0A9P0DPY2_9CUCU</name>
<dbReference type="CDD" id="cd17062">
    <property type="entry name" value="Ubl_NUB1"/>
    <property type="match status" value="1"/>
</dbReference>
<dbReference type="Pfam" id="PF18037">
    <property type="entry name" value="Ubiquitin_5"/>
    <property type="match status" value="1"/>
</dbReference>
<dbReference type="EMBL" id="CAKJTU040000028">
    <property type="protein sequence ID" value="CAH1183807.1"/>
    <property type="molecule type" value="Genomic_DNA"/>
</dbReference>
<dbReference type="OrthoDB" id="434245at2759"/>
<evidence type="ECO:0000259" key="3">
    <source>
        <dbReference type="PROSITE" id="PS50053"/>
    </source>
</evidence>
<dbReference type="InterPro" id="IPR041207">
    <property type="entry name" value="NUB1_ubiquitin-like_dom"/>
</dbReference>
<keyword evidence="1" id="KW-0175">Coiled coil</keyword>
<dbReference type="Proteomes" id="UP001152799">
    <property type="component" value="Unassembled WGS sequence"/>
</dbReference>
<dbReference type="GO" id="GO:2000058">
    <property type="term" value="P:regulation of ubiquitin-dependent protein catabolic process"/>
    <property type="evidence" value="ECO:0007669"/>
    <property type="project" value="TreeGrafter"/>
</dbReference>
<evidence type="ECO:0000313" key="4">
    <source>
        <dbReference type="EMBL" id="CAH1183807.1"/>
    </source>
</evidence>
<feature type="domain" description="Ubiquitin-like" evidence="3">
    <location>
        <begin position="88"/>
        <end position="162"/>
    </location>
</feature>
<dbReference type="Pfam" id="PF00627">
    <property type="entry name" value="UBA"/>
    <property type="match status" value="1"/>
</dbReference>
<dbReference type="PANTHER" id="PTHR12948:SF3">
    <property type="entry name" value="NEDD8 ULTIMATE BUSTER 1"/>
    <property type="match status" value="1"/>
</dbReference>
<dbReference type="AlphaFoldDB" id="A0A9P0DPY2"/>
<gene>
    <name evidence="4" type="ORF">CEUTPL_LOCUS14638</name>
</gene>
<dbReference type="InterPro" id="IPR029071">
    <property type="entry name" value="Ubiquitin-like_domsf"/>
</dbReference>
<dbReference type="PROSITE" id="PS50030">
    <property type="entry name" value="UBA"/>
    <property type="match status" value="3"/>
</dbReference>
<accession>A0A9P0DPY2</accession>
<dbReference type="PANTHER" id="PTHR12948">
    <property type="entry name" value="NEDD8 ULTIMATE BUSTER-1 BS4 PROTEIN"/>
    <property type="match status" value="1"/>
</dbReference>
<feature type="domain" description="UBA" evidence="2">
    <location>
        <begin position="486"/>
        <end position="526"/>
    </location>
</feature>
<evidence type="ECO:0008006" key="6">
    <source>
        <dbReference type="Google" id="ProtNLM"/>
    </source>
</evidence>